<dbReference type="Proteomes" id="UP000831796">
    <property type="component" value="Chromosome"/>
</dbReference>
<name>A0A8T9Q2F1_9BACT</name>
<feature type="signal peptide" evidence="1">
    <location>
        <begin position="1"/>
        <end position="24"/>
    </location>
</feature>
<keyword evidence="3" id="KW-1185">Reference proteome</keyword>
<accession>A0A8T9Q2F1</accession>
<evidence type="ECO:0000313" key="2">
    <source>
        <dbReference type="EMBL" id="UOQ71617.1"/>
    </source>
</evidence>
<feature type="chain" id="PRO_5035857611" evidence="1">
    <location>
        <begin position="25"/>
        <end position="243"/>
    </location>
</feature>
<organism evidence="2 3">
    <name type="scientific">Hymenobacter cellulosilyticus</name>
    <dbReference type="NCBI Taxonomy" id="2932248"/>
    <lineage>
        <taxon>Bacteria</taxon>
        <taxon>Pseudomonadati</taxon>
        <taxon>Bacteroidota</taxon>
        <taxon>Cytophagia</taxon>
        <taxon>Cytophagales</taxon>
        <taxon>Hymenobacteraceae</taxon>
        <taxon>Hymenobacter</taxon>
    </lineage>
</organism>
<reference evidence="2" key="1">
    <citation type="submission" date="2022-04" db="EMBL/GenBank/DDBJ databases">
        <title>Hymenobacter sp. isolated from the air.</title>
        <authorList>
            <person name="Won M."/>
            <person name="Lee C.-M."/>
            <person name="Woen H.-Y."/>
            <person name="Kwon S.-W."/>
        </authorList>
    </citation>
    <scope>NUCLEOTIDE SEQUENCE</scope>
    <source>
        <strain evidence="2">5116S-3</strain>
    </source>
</reference>
<dbReference type="RefSeq" id="WP_244675024.1">
    <property type="nucleotide sequence ID" value="NZ_CP095046.1"/>
</dbReference>
<keyword evidence="1" id="KW-0732">Signal</keyword>
<evidence type="ECO:0000313" key="3">
    <source>
        <dbReference type="Proteomes" id="UP000831796"/>
    </source>
</evidence>
<gene>
    <name evidence="2" type="ORF">MUN79_23880</name>
</gene>
<dbReference type="EMBL" id="CP095046">
    <property type="protein sequence ID" value="UOQ71617.1"/>
    <property type="molecule type" value="Genomic_DNA"/>
</dbReference>
<proteinExistence type="predicted"/>
<sequence length="243" mass="26821">MRLTHLPTLLPLLLLSCCSASSTAEEPSRFTPTPEFSHYWKQGKAELTSYAVEQARYGEMRQAEAVLVFVTEDLSKKRQVKLDNPAASPQDVLPVLKLNLSEKFLTGIYPYSILTSVFTPLDPKLSTVKVSTSVQEWCGNAFTQFNQRGAGYALSQKSYFESEGDVESKLGPAVLEDGLWNQIRLHPEALPTGQQQLIPSTIYCRLQHQPLRPTPATLSLTDAPVGRFGGAAALAYTISYPAR</sequence>
<dbReference type="KEGG" id="hcu:MUN79_23880"/>
<dbReference type="AlphaFoldDB" id="A0A8T9Q2F1"/>
<protein>
    <submittedName>
        <fullName evidence="2">Uncharacterized protein</fullName>
    </submittedName>
</protein>
<dbReference type="PROSITE" id="PS51257">
    <property type="entry name" value="PROKAR_LIPOPROTEIN"/>
    <property type="match status" value="1"/>
</dbReference>
<evidence type="ECO:0000256" key="1">
    <source>
        <dbReference type="SAM" id="SignalP"/>
    </source>
</evidence>